<dbReference type="InterPro" id="IPR003797">
    <property type="entry name" value="DegV"/>
</dbReference>
<reference evidence="2" key="1">
    <citation type="submission" date="2020-10" db="EMBL/GenBank/DDBJ databases">
        <authorList>
            <person name="Gilroy R."/>
        </authorList>
    </citation>
    <scope>NUCLEOTIDE SEQUENCE</scope>
    <source>
        <strain evidence="2">ChiBcec2-4451</strain>
    </source>
</reference>
<comment type="caution">
    <text evidence="2">The sequence shown here is derived from an EMBL/GenBank/DDBJ whole genome shotgun (WGS) entry which is preliminary data.</text>
</comment>
<dbReference type="Proteomes" id="UP000886723">
    <property type="component" value="Unassembled WGS sequence"/>
</dbReference>
<reference evidence="2" key="2">
    <citation type="journal article" date="2021" name="PeerJ">
        <title>Extensive microbial diversity within the chicken gut microbiome revealed by metagenomics and culture.</title>
        <authorList>
            <person name="Gilroy R."/>
            <person name="Ravi A."/>
            <person name="Getino M."/>
            <person name="Pursley I."/>
            <person name="Horton D.L."/>
            <person name="Alikhan N.F."/>
            <person name="Baker D."/>
            <person name="Gharbi K."/>
            <person name="Hall N."/>
            <person name="Watson M."/>
            <person name="Adriaenssens E.M."/>
            <person name="Foster-Nyarko E."/>
            <person name="Jarju S."/>
            <person name="Secka A."/>
            <person name="Antonio M."/>
            <person name="Oren A."/>
            <person name="Chaudhuri R.R."/>
            <person name="La Ragione R."/>
            <person name="Hildebrand F."/>
            <person name="Pallen M.J."/>
        </authorList>
    </citation>
    <scope>NUCLEOTIDE SEQUENCE</scope>
    <source>
        <strain evidence="2">ChiBcec2-4451</strain>
    </source>
</reference>
<dbReference type="Gene3D" id="3.30.1180.10">
    <property type="match status" value="1"/>
</dbReference>
<dbReference type="GO" id="GO:0008289">
    <property type="term" value="F:lipid binding"/>
    <property type="evidence" value="ECO:0007669"/>
    <property type="project" value="UniProtKB-KW"/>
</dbReference>
<dbReference type="InterPro" id="IPR050270">
    <property type="entry name" value="DegV_domain_contain"/>
</dbReference>
<evidence type="ECO:0000313" key="3">
    <source>
        <dbReference type="Proteomes" id="UP000886723"/>
    </source>
</evidence>
<dbReference type="Gene3D" id="3.40.50.10170">
    <property type="match status" value="1"/>
</dbReference>
<keyword evidence="1" id="KW-0446">Lipid-binding</keyword>
<dbReference type="PROSITE" id="PS51482">
    <property type="entry name" value="DEGV"/>
    <property type="match status" value="1"/>
</dbReference>
<accession>A0A9D1T656</accession>
<dbReference type="PANTHER" id="PTHR33434:SF2">
    <property type="entry name" value="FATTY ACID-BINDING PROTEIN TM_1468"/>
    <property type="match status" value="1"/>
</dbReference>
<dbReference type="NCBIfam" id="TIGR00762">
    <property type="entry name" value="DegV"/>
    <property type="match status" value="1"/>
</dbReference>
<dbReference type="Pfam" id="PF02645">
    <property type="entry name" value="DegV"/>
    <property type="match status" value="1"/>
</dbReference>
<dbReference type="EMBL" id="DVON01000194">
    <property type="protein sequence ID" value="HIV13300.1"/>
    <property type="molecule type" value="Genomic_DNA"/>
</dbReference>
<evidence type="ECO:0000256" key="1">
    <source>
        <dbReference type="ARBA" id="ARBA00023121"/>
    </source>
</evidence>
<organism evidence="2 3">
    <name type="scientific">Candidatus Pullilachnospira stercoravium</name>
    <dbReference type="NCBI Taxonomy" id="2840913"/>
    <lineage>
        <taxon>Bacteria</taxon>
        <taxon>Bacillati</taxon>
        <taxon>Bacillota</taxon>
        <taxon>Clostridia</taxon>
        <taxon>Lachnospirales</taxon>
        <taxon>Lachnospiraceae</taxon>
        <taxon>Lachnospiraceae incertae sedis</taxon>
        <taxon>Candidatus Pullilachnospira</taxon>
    </lineage>
</organism>
<dbReference type="AlphaFoldDB" id="A0A9D1T656"/>
<protein>
    <submittedName>
        <fullName evidence="2">DegV family protein</fullName>
    </submittedName>
</protein>
<proteinExistence type="predicted"/>
<evidence type="ECO:0000313" key="2">
    <source>
        <dbReference type="EMBL" id="HIV13300.1"/>
    </source>
</evidence>
<dbReference type="PANTHER" id="PTHR33434">
    <property type="entry name" value="DEGV DOMAIN-CONTAINING PROTEIN DR_1986-RELATED"/>
    <property type="match status" value="1"/>
</dbReference>
<dbReference type="InterPro" id="IPR043168">
    <property type="entry name" value="DegV_C"/>
</dbReference>
<name>A0A9D1T656_9FIRM</name>
<dbReference type="SUPFAM" id="SSF82549">
    <property type="entry name" value="DAK1/DegV-like"/>
    <property type="match status" value="1"/>
</dbReference>
<sequence>MASDVAIMTDSNCGFMPREGEEMGITVIPMPVLINGDVYYEGKNITTEEFYQALSRGDHVTTSQPSPGDLMDTWRVLLREHREVVCIPMSSGLSSTCQSAVTLAQDEEFAGRVFVVDNHRISVTQAQSVLDAKAMAEDGMSGAAIRDRLEAEAMEATIYITVDTLEYLKKGGRITPAAAAIGTVLNLKPVLTIQGDKLDAFSKSRGFKTAFRTMVKALHRDLDTRLAPQVREGTLKVGMATTLMEPEKLAMWKEEMRQEFPGLELFHLPLTMSIGCHTGPGALGIGAVRYYRKG</sequence>
<gene>
    <name evidence="2" type="ORF">IAA63_09215</name>
</gene>